<dbReference type="EMBL" id="KZ303499">
    <property type="protein sequence ID" value="PIA16608.1"/>
    <property type="molecule type" value="Genomic_DNA"/>
</dbReference>
<feature type="domain" description="Coenzyme Q-binding protein COQ10 START" evidence="4">
    <location>
        <begin position="17"/>
        <end position="179"/>
    </location>
</feature>
<evidence type="ECO:0000313" key="5">
    <source>
        <dbReference type="EMBL" id="PIA16608.1"/>
    </source>
</evidence>
<dbReference type="InterPro" id="IPR023393">
    <property type="entry name" value="START-like_dom_sf"/>
</dbReference>
<dbReference type="CDD" id="cd07813">
    <property type="entry name" value="COQ10p_like"/>
    <property type="match status" value="1"/>
</dbReference>
<dbReference type="SUPFAM" id="SSF55961">
    <property type="entry name" value="Bet v1-like"/>
    <property type="match status" value="1"/>
</dbReference>
<dbReference type="GO" id="GO:0005739">
    <property type="term" value="C:mitochondrion"/>
    <property type="evidence" value="ECO:0007669"/>
    <property type="project" value="TreeGrafter"/>
</dbReference>
<comment type="subunit">
    <text evidence="2">Interacts with coenzyme Q.</text>
</comment>
<dbReference type="OrthoDB" id="292693at2759"/>
<sequence>MRDSRSSQRFQESQVFPYTREQIFDLVADIDRYREYVPLCTESVVLHNTWRTEMVSTHEPAKQAAAAERRSVQAQLAVGYPPFHERYTSDVVLERPWRITATADQSDGMFTYMRTVWDFAHAPEGAYKPPLGPTVQKGGDRAAGHTLVCFSIEYEFSNALHAHAASLVFNKMARSNMAAYLARSHVLYGA</sequence>
<dbReference type="InterPro" id="IPR005031">
    <property type="entry name" value="COQ10_START"/>
</dbReference>
<dbReference type="Pfam" id="PF03364">
    <property type="entry name" value="Polyketide_cyc"/>
    <property type="match status" value="1"/>
</dbReference>
<dbReference type="AlphaFoldDB" id="A0A2G5BC73"/>
<comment type="similarity">
    <text evidence="1">Belongs to the COQ10 family.</text>
</comment>
<name>A0A2G5BC73_COERN</name>
<protein>
    <recommendedName>
        <fullName evidence="4">Coenzyme Q-binding protein COQ10 START domain-containing protein</fullName>
    </recommendedName>
</protein>
<evidence type="ECO:0000256" key="2">
    <source>
        <dbReference type="ARBA" id="ARBA00011814"/>
    </source>
</evidence>
<keyword evidence="6" id="KW-1185">Reference proteome</keyword>
<gene>
    <name evidence="5" type="ORF">COEREDRAFT_8398</name>
</gene>
<reference evidence="5 6" key="1">
    <citation type="journal article" date="2015" name="Genome Biol. Evol.">
        <title>Phylogenomic analyses indicate that early fungi evolved digesting cell walls of algal ancestors of land plants.</title>
        <authorList>
            <person name="Chang Y."/>
            <person name="Wang S."/>
            <person name="Sekimoto S."/>
            <person name="Aerts A.L."/>
            <person name="Choi C."/>
            <person name="Clum A."/>
            <person name="LaButti K.M."/>
            <person name="Lindquist E.A."/>
            <person name="Yee Ngan C."/>
            <person name="Ohm R.A."/>
            <person name="Salamov A.A."/>
            <person name="Grigoriev I.V."/>
            <person name="Spatafora J.W."/>
            <person name="Berbee M.L."/>
        </authorList>
    </citation>
    <scope>NUCLEOTIDE SEQUENCE [LARGE SCALE GENOMIC DNA]</scope>
    <source>
        <strain evidence="5 6">NRRL 1564</strain>
    </source>
</reference>
<evidence type="ECO:0000256" key="1">
    <source>
        <dbReference type="ARBA" id="ARBA00006885"/>
    </source>
</evidence>
<evidence type="ECO:0000313" key="6">
    <source>
        <dbReference type="Proteomes" id="UP000242474"/>
    </source>
</evidence>
<comment type="function">
    <text evidence="3">Required for the function of coenzyme Q in the respiratory chain. May serve as a chaperone or may be involved in the transport of Q6 from its site of synthesis to the catalytic sites of the respiratory complexes.</text>
</comment>
<evidence type="ECO:0000256" key="3">
    <source>
        <dbReference type="ARBA" id="ARBA00024947"/>
    </source>
</evidence>
<dbReference type="STRING" id="763665.A0A2G5BC73"/>
<dbReference type="InterPro" id="IPR044996">
    <property type="entry name" value="COQ10-like"/>
</dbReference>
<dbReference type="Proteomes" id="UP000242474">
    <property type="component" value="Unassembled WGS sequence"/>
</dbReference>
<proteinExistence type="inferred from homology"/>
<dbReference type="Gene3D" id="3.30.530.20">
    <property type="match status" value="1"/>
</dbReference>
<dbReference type="PANTHER" id="PTHR12901:SF10">
    <property type="entry name" value="COENZYME Q-BINDING PROTEIN COQ10, MITOCHONDRIAL"/>
    <property type="match status" value="1"/>
</dbReference>
<dbReference type="PANTHER" id="PTHR12901">
    <property type="entry name" value="SPERM PROTEIN HOMOLOG"/>
    <property type="match status" value="1"/>
</dbReference>
<dbReference type="GO" id="GO:0045333">
    <property type="term" value="P:cellular respiration"/>
    <property type="evidence" value="ECO:0007669"/>
    <property type="project" value="InterPro"/>
</dbReference>
<dbReference type="GO" id="GO:0048039">
    <property type="term" value="F:ubiquinone binding"/>
    <property type="evidence" value="ECO:0007669"/>
    <property type="project" value="InterPro"/>
</dbReference>
<organism evidence="5 6">
    <name type="scientific">Coemansia reversa (strain ATCC 12441 / NRRL 1564)</name>
    <dbReference type="NCBI Taxonomy" id="763665"/>
    <lineage>
        <taxon>Eukaryota</taxon>
        <taxon>Fungi</taxon>
        <taxon>Fungi incertae sedis</taxon>
        <taxon>Zoopagomycota</taxon>
        <taxon>Kickxellomycotina</taxon>
        <taxon>Kickxellomycetes</taxon>
        <taxon>Kickxellales</taxon>
        <taxon>Kickxellaceae</taxon>
        <taxon>Coemansia</taxon>
    </lineage>
</organism>
<evidence type="ECO:0000259" key="4">
    <source>
        <dbReference type="Pfam" id="PF03364"/>
    </source>
</evidence>
<accession>A0A2G5BC73</accession>